<evidence type="ECO:0008006" key="9">
    <source>
        <dbReference type="Google" id="ProtNLM"/>
    </source>
</evidence>
<accession>K6Y136</accession>
<evidence type="ECO:0000256" key="5">
    <source>
        <dbReference type="ARBA" id="ARBA00023136"/>
    </source>
</evidence>
<evidence type="ECO:0000256" key="1">
    <source>
        <dbReference type="ARBA" id="ARBA00004651"/>
    </source>
</evidence>
<reference evidence="7 8" key="1">
    <citation type="journal article" date="2017" name="Antonie Van Leeuwenhoek">
        <title>Rhizobium rhizosphaerae sp. nov., a novel species isolated from rice rhizosphere.</title>
        <authorList>
            <person name="Zhao J.J."/>
            <person name="Zhang J."/>
            <person name="Zhang R.J."/>
            <person name="Zhang C.W."/>
            <person name="Yin H.Q."/>
            <person name="Zhang X.X."/>
        </authorList>
    </citation>
    <scope>NUCLEOTIDE SEQUENCE [LARGE SCALE GENOMIC DNA]</scope>
    <source>
        <strain evidence="7 8">KMM 241</strain>
    </source>
</reference>
<feature type="transmembrane region" description="Helical" evidence="6">
    <location>
        <begin position="58"/>
        <end position="87"/>
    </location>
</feature>
<dbReference type="PANTHER" id="PTHR30086:SF20">
    <property type="entry name" value="ARGININE EXPORTER PROTEIN ARGO-RELATED"/>
    <property type="match status" value="1"/>
</dbReference>
<evidence type="ECO:0000313" key="8">
    <source>
        <dbReference type="Proteomes" id="UP000006263"/>
    </source>
</evidence>
<comment type="subcellular location">
    <subcellularLocation>
        <location evidence="1">Cell membrane</location>
        <topology evidence="1">Multi-pass membrane protein</topology>
    </subcellularLocation>
</comment>
<dbReference type="EMBL" id="BAEP01000080">
    <property type="protein sequence ID" value="GAC26554.1"/>
    <property type="molecule type" value="Genomic_DNA"/>
</dbReference>
<keyword evidence="2" id="KW-1003">Cell membrane</keyword>
<dbReference type="eggNOG" id="COG1280">
    <property type="taxonomic scope" value="Bacteria"/>
</dbReference>
<dbReference type="GO" id="GO:0005886">
    <property type="term" value="C:plasma membrane"/>
    <property type="evidence" value="ECO:0007669"/>
    <property type="project" value="UniProtKB-SubCell"/>
</dbReference>
<evidence type="ECO:0000256" key="4">
    <source>
        <dbReference type="ARBA" id="ARBA00022989"/>
    </source>
</evidence>
<dbReference type="PIRSF" id="PIRSF006324">
    <property type="entry name" value="LeuE"/>
    <property type="match status" value="1"/>
</dbReference>
<dbReference type="Proteomes" id="UP000006263">
    <property type="component" value="Unassembled WGS sequence"/>
</dbReference>
<keyword evidence="4 6" id="KW-1133">Transmembrane helix</keyword>
<evidence type="ECO:0000256" key="6">
    <source>
        <dbReference type="SAM" id="Phobius"/>
    </source>
</evidence>
<protein>
    <recommendedName>
        <fullName evidence="9">Lysine exporter protein LysE/YggA</fullName>
    </recommendedName>
</protein>
<evidence type="ECO:0000313" key="7">
    <source>
        <dbReference type="EMBL" id="GAC26554.1"/>
    </source>
</evidence>
<dbReference type="AlphaFoldDB" id="K6Y136"/>
<comment type="caution">
    <text evidence="7">The sequence shown here is derived from an EMBL/GenBank/DDBJ whole genome shotgun (WGS) entry which is preliminary data.</text>
</comment>
<feature type="transmembrane region" description="Helical" evidence="6">
    <location>
        <begin position="17"/>
        <end position="37"/>
    </location>
</feature>
<dbReference type="InterPro" id="IPR001123">
    <property type="entry name" value="LeuE-type"/>
</dbReference>
<organism evidence="7 8">
    <name type="scientific">Paraglaciecola mesophila KMM 241</name>
    <dbReference type="NCBI Taxonomy" id="1128912"/>
    <lineage>
        <taxon>Bacteria</taxon>
        <taxon>Pseudomonadati</taxon>
        <taxon>Pseudomonadota</taxon>
        <taxon>Gammaproteobacteria</taxon>
        <taxon>Alteromonadales</taxon>
        <taxon>Alteromonadaceae</taxon>
        <taxon>Paraglaciecola</taxon>
    </lineage>
</organism>
<evidence type="ECO:0000256" key="2">
    <source>
        <dbReference type="ARBA" id="ARBA00022475"/>
    </source>
</evidence>
<keyword evidence="3 6" id="KW-0812">Transmembrane</keyword>
<keyword evidence="5 6" id="KW-0472">Membrane</keyword>
<feature type="transmembrane region" description="Helical" evidence="6">
    <location>
        <begin position="131"/>
        <end position="153"/>
    </location>
</feature>
<dbReference type="GO" id="GO:0015171">
    <property type="term" value="F:amino acid transmembrane transporter activity"/>
    <property type="evidence" value="ECO:0007669"/>
    <property type="project" value="TreeGrafter"/>
</dbReference>
<name>K6Y136_9ALTE</name>
<gene>
    <name evidence="7" type="ORF">GMES_4283</name>
</gene>
<dbReference type="Pfam" id="PF01810">
    <property type="entry name" value="LysE"/>
    <property type="match status" value="1"/>
</dbReference>
<sequence length="231" mass="25311">MGGFFALYRTWYQLKEFVMPSLDILLSFALAALLLSLSPGPSNLYIMARSISQGHVAGIAAAGGMAVGSLVYVLATAFGLAAIFIYFPLAFMLLKLAGAAYLLYLGWVYLFSTKHSDESKPRVTIMTIPRIFMQSIIVELTNPKTALFFIAFLPQFIQHDAGSVILQFAILGGMYALIAFMCDICVAMLAGKLGSWLNQHPAFEVWQNRLSGGLLFSLGSYIAIDELLIRD</sequence>
<feature type="transmembrane region" description="Helical" evidence="6">
    <location>
        <begin position="93"/>
        <end position="111"/>
    </location>
</feature>
<dbReference type="PANTHER" id="PTHR30086">
    <property type="entry name" value="ARGININE EXPORTER PROTEIN ARGO"/>
    <property type="match status" value="1"/>
</dbReference>
<feature type="transmembrane region" description="Helical" evidence="6">
    <location>
        <begin position="165"/>
        <end position="190"/>
    </location>
</feature>
<evidence type="ECO:0000256" key="3">
    <source>
        <dbReference type="ARBA" id="ARBA00022692"/>
    </source>
</evidence>
<proteinExistence type="predicted"/>